<dbReference type="RefSeq" id="WP_380230781.1">
    <property type="nucleotide sequence ID" value="NZ_JBHTAJ010000012.1"/>
</dbReference>
<keyword evidence="2" id="KW-1133">Transmembrane helix</keyword>
<evidence type="ECO:0000256" key="2">
    <source>
        <dbReference type="SAM" id="Phobius"/>
    </source>
</evidence>
<comment type="caution">
    <text evidence="3">The sequence shown here is derived from an EMBL/GenBank/DDBJ whole genome shotgun (WGS) entry which is preliminary data.</text>
</comment>
<feature type="compositionally biased region" description="Low complexity" evidence="1">
    <location>
        <begin position="147"/>
        <end position="181"/>
    </location>
</feature>
<proteinExistence type="predicted"/>
<evidence type="ECO:0000313" key="3">
    <source>
        <dbReference type="EMBL" id="MFC7179568.1"/>
    </source>
</evidence>
<keyword evidence="2" id="KW-0472">Membrane</keyword>
<protein>
    <submittedName>
        <fullName evidence="3">Uncharacterized protein</fullName>
    </submittedName>
</protein>
<name>A0ABW2FQS0_9ACTN</name>
<organism evidence="3 4">
    <name type="scientific">Kitasatospora paranensis</name>
    <dbReference type="NCBI Taxonomy" id="258053"/>
    <lineage>
        <taxon>Bacteria</taxon>
        <taxon>Bacillati</taxon>
        <taxon>Actinomycetota</taxon>
        <taxon>Actinomycetes</taxon>
        <taxon>Kitasatosporales</taxon>
        <taxon>Streptomycetaceae</taxon>
        <taxon>Kitasatospora</taxon>
    </lineage>
</organism>
<evidence type="ECO:0000313" key="4">
    <source>
        <dbReference type="Proteomes" id="UP001596435"/>
    </source>
</evidence>
<dbReference type="EMBL" id="JBHTAJ010000012">
    <property type="protein sequence ID" value="MFC7179568.1"/>
    <property type="molecule type" value="Genomic_DNA"/>
</dbReference>
<dbReference type="Proteomes" id="UP001596435">
    <property type="component" value="Unassembled WGS sequence"/>
</dbReference>
<accession>A0ABW2FQS0</accession>
<keyword evidence="2" id="KW-0812">Transmembrane</keyword>
<sequence>MSKNRSRRIDRDTAERLLGGGAVGSEAGQAPLTGHAALAGLLAAAAAPAGDGELPGERAALAAFREARRRPVPESGRAAVADAARRRAFTVKALVAALAVTAVGGVAFAAGTGGLPRALGGGTSAARTPAAVHATTAGTAGPGRRSGGAPSAGTSGRPDATGRPSASAGTTTPGAPASLGPAALPELTGLCRAYLDREAPGRRRDLLTDLRFAPLVAAAGGVDRVDAYCTVLATVASPSASRSPGREPTTGPGKGDRTKTPLPSVTRGGTEDGAGPG</sequence>
<keyword evidence="4" id="KW-1185">Reference proteome</keyword>
<evidence type="ECO:0000256" key="1">
    <source>
        <dbReference type="SAM" id="MobiDB-lite"/>
    </source>
</evidence>
<reference evidence="4" key="1">
    <citation type="journal article" date="2019" name="Int. J. Syst. Evol. Microbiol.">
        <title>The Global Catalogue of Microorganisms (GCM) 10K type strain sequencing project: providing services to taxonomists for standard genome sequencing and annotation.</title>
        <authorList>
            <consortium name="The Broad Institute Genomics Platform"/>
            <consortium name="The Broad Institute Genome Sequencing Center for Infectious Disease"/>
            <person name="Wu L."/>
            <person name="Ma J."/>
        </authorList>
    </citation>
    <scope>NUCLEOTIDE SEQUENCE [LARGE SCALE GENOMIC DNA]</scope>
    <source>
        <strain evidence="4">CGMCC 1.12859</strain>
    </source>
</reference>
<feature type="region of interest" description="Disordered" evidence="1">
    <location>
        <begin position="120"/>
        <end position="181"/>
    </location>
</feature>
<feature type="transmembrane region" description="Helical" evidence="2">
    <location>
        <begin position="93"/>
        <end position="115"/>
    </location>
</feature>
<feature type="region of interest" description="Disordered" evidence="1">
    <location>
        <begin position="236"/>
        <end position="277"/>
    </location>
</feature>
<gene>
    <name evidence="3" type="ORF">ACFQMG_08320</name>
</gene>